<dbReference type="Proteomes" id="UP000298416">
    <property type="component" value="Unassembled WGS sequence"/>
</dbReference>
<dbReference type="GO" id="GO:0016712">
    <property type="term" value="F:oxidoreductase activity, acting on paired donors, with incorporation or reduction of molecular oxygen, reduced flavin or flavoprotein as one donor, and incorporation of one atom of oxygen"/>
    <property type="evidence" value="ECO:0007669"/>
    <property type="project" value="UniProtKB-ARBA"/>
</dbReference>
<accession>A0A8X8ZQ51</accession>
<dbReference type="SUPFAM" id="SSF48264">
    <property type="entry name" value="Cytochrome P450"/>
    <property type="match status" value="1"/>
</dbReference>
<dbReference type="EMBL" id="PNBA02000009">
    <property type="protein sequence ID" value="KAG6412094.1"/>
    <property type="molecule type" value="Genomic_DNA"/>
</dbReference>
<evidence type="ECO:0000313" key="9">
    <source>
        <dbReference type="Proteomes" id="UP000298416"/>
    </source>
</evidence>
<keyword evidence="7" id="KW-0503">Monooxygenase</keyword>
<dbReference type="GO" id="GO:0016114">
    <property type="term" value="P:terpenoid biosynthetic process"/>
    <property type="evidence" value="ECO:0007669"/>
    <property type="project" value="UniProtKB-ARBA"/>
</dbReference>
<dbReference type="GO" id="GO:0016020">
    <property type="term" value="C:membrane"/>
    <property type="evidence" value="ECO:0007669"/>
    <property type="project" value="UniProtKB-SubCell"/>
</dbReference>
<dbReference type="InterPro" id="IPR001128">
    <property type="entry name" value="Cyt_P450"/>
</dbReference>
<comment type="subcellular location">
    <subcellularLocation>
        <location evidence="1">Membrane</location>
        <topology evidence="1">Single-pass membrane protein</topology>
    </subcellularLocation>
</comment>
<comment type="caution">
    <text evidence="8">The sequence shown here is derived from an EMBL/GenBank/DDBJ whole genome shotgun (WGS) entry which is preliminary data.</text>
</comment>
<sequence>MIMSFNLVSNFMLTRDIMDYKFETRNVFLEAMRNFICWQGKPNVVDAFEFLKWLDPQGIRRRTGTYLEQLLKIASVFVQQRIRERNLQRGNHTRDFLDALLDYEGDGKGSVDKLSEKNINIIILEMFFGGTETTSNTTVWAMAELLRSPDSMRKLKAEIDRVTLKSRNDQT</sequence>
<keyword evidence="9" id="KW-1185">Reference proteome</keyword>
<dbReference type="PANTHER" id="PTHR47950">
    <property type="entry name" value="CYTOCHROME P450, FAMILY 76, SUBFAMILY C, POLYPEPTIDE 5-RELATED"/>
    <property type="match status" value="1"/>
</dbReference>
<dbReference type="Gene3D" id="1.10.630.10">
    <property type="entry name" value="Cytochrome P450"/>
    <property type="match status" value="1"/>
</dbReference>
<keyword evidence="6" id="KW-0408">Iron</keyword>
<comment type="similarity">
    <text evidence="2">Belongs to the cytochrome P450 family.</text>
</comment>
<evidence type="ECO:0000256" key="1">
    <source>
        <dbReference type="ARBA" id="ARBA00004167"/>
    </source>
</evidence>
<dbReference type="PANTHER" id="PTHR47950:SF15">
    <property type="entry name" value="CYTOCHROME P450"/>
    <property type="match status" value="1"/>
</dbReference>
<name>A0A8X8ZQ51_SALSN</name>
<dbReference type="GO" id="GO:0005506">
    <property type="term" value="F:iron ion binding"/>
    <property type="evidence" value="ECO:0007669"/>
    <property type="project" value="InterPro"/>
</dbReference>
<reference evidence="8" key="2">
    <citation type="submission" date="2020-08" db="EMBL/GenBank/DDBJ databases">
        <title>Plant Genome Project.</title>
        <authorList>
            <person name="Zhang R.-G."/>
        </authorList>
    </citation>
    <scope>NUCLEOTIDE SEQUENCE</scope>
    <source>
        <strain evidence="8">Huo1</strain>
        <tissue evidence="8">Leaf</tissue>
    </source>
</reference>
<keyword evidence="3" id="KW-0349">Heme</keyword>
<reference evidence="8" key="1">
    <citation type="submission" date="2018-01" db="EMBL/GenBank/DDBJ databases">
        <authorList>
            <person name="Mao J.F."/>
        </authorList>
    </citation>
    <scope>NUCLEOTIDE SEQUENCE</scope>
    <source>
        <strain evidence="8">Huo1</strain>
        <tissue evidence="8">Leaf</tissue>
    </source>
</reference>
<dbReference type="InterPro" id="IPR036396">
    <property type="entry name" value="Cyt_P450_sf"/>
</dbReference>
<evidence type="ECO:0000256" key="6">
    <source>
        <dbReference type="ARBA" id="ARBA00023004"/>
    </source>
</evidence>
<dbReference type="PRINTS" id="PR00463">
    <property type="entry name" value="EP450I"/>
</dbReference>
<dbReference type="AlphaFoldDB" id="A0A8X8ZQ51"/>
<dbReference type="GO" id="GO:0020037">
    <property type="term" value="F:heme binding"/>
    <property type="evidence" value="ECO:0007669"/>
    <property type="project" value="InterPro"/>
</dbReference>
<organism evidence="8">
    <name type="scientific">Salvia splendens</name>
    <name type="common">Scarlet sage</name>
    <dbReference type="NCBI Taxonomy" id="180675"/>
    <lineage>
        <taxon>Eukaryota</taxon>
        <taxon>Viridiplantae</taxon>
        <taxon>Streptophyta</taxon>
        <taxon>Embryophyta</taxon>
        <taxon>Tracheophyta</taxon>
        <taxon>Spermatophyta</taxon>
        <taxon>Magnoliopsida</taxon>
        <taxon>eudicotyledons</taxon>
        <taxon>Gunneridae</taxon>
        <taxon>Pentapetalae</taxon>
        <taxon>asterids</taxon>
        <taxon>lamiids</taxon>
        <taxon>Lamiales</taxon>
        <taxon>Lamiaceae</taxon>
        <taxon>Nepetoideae</taxon>
        <taxon>Mentheae</taxon>
        <taxon>Salviinae</taxon>
        <taxon>Salvia</taxon>
        <taxon>Salvia subgen. Calosphace</taxon>
        <taxon>core Calosphace</taxon>
    </lineage>
</organism>
<keyword evidence="5" id="KW-0560">Oxidoreductase</keyword>
<dbReference type="InterPro" id="IPR002401">
    <property type="entry name" value="Cyt_P450_E_grp-I"/>
</dbReference>
<protein>
    <submittedName>
        <fullName evidence="8">Uncharacterized protein</fullName>
    </submittedName>
</protein>
<dbReference type="Pfam" id="PF00067">
    <property type="entry name" value="p450"/>
    <property type="match status" value="1"/>
</dbReference>
<evidence type="ECO:0000313" key="8">
    <source>
        <dbReference type="EMBL" id="KAG6412094.1"/>
    </source>
</evidence>
<evidence type="ECO:0000256" key="7">
    <source>
        <dbReference type="ARBA" id="ARBA00023033"/>
    </source>
</evidence>
<evidence type="ECO:0000256" key="5">
    <source>
        <dbReference type="ARBA" id="ARBA00023002"/>
    </source>
</evidence>
<evidence type="ECO:0000256" key="4">
    <source>
        <dbReference type="ARBA" id="ARBA00022723"/>
    </source>
</evidence>
<gene>
    <name evidence="8" type="ORF">SASPL_124761</name>
</gene>
<proteinExistence type="inferred from homology"/>
<evidence type="ECO:0000256" key="2">
    <source>
        <dbReference type="ARBA" id="ARBA00010617"/>
    </source>
</evidence>
<keyword evidence="4" id="KW-0479">Metal-binding</keyword>
<evidence type="ECO:0000256" key="3">
    <source>
        <dbReference type="ARBA" id="ARBA00022617"/>
    </source>
</evidence>